<dbReference type="Proteomes" id="UP000694419">
    <property type="component" value="Unplaced"/>
</dbReference>
<dbReference type="GO" id="GO:0015629">
    <property type="term" value="C:actin cytoskeleton"/>
    <property type="evidence" value="ECO:0007669"/>
    <property type="project" value="TreeGrafter"/>
</dbReference>
<dbReference type="InterPro" id="IPR011993">
    <property type="entry name" value="PH-like_dom_sf"/>
</dbReference>
<feature type="coiled-coil region" evidence="7">
    <location>
        <begin position="1575"/>
        <end position="1602"/>
    </location>
</feature>
<evidence type="ECO:0000313" key="11">
    <source>
        <dbReference type="Proteomes" id="UP000694419"/>
    </source>
</evidence>
<dbReference type="InterPro" id="IPR001849">
    <property type="entry name" value="PH_domain"/>
</dbReference>
<evidence type="ECO:0000256" key="2">
    <source>
        <dbReference type="ARBA" id="ARBA00022490"/>
    </source>
</evidence>
<feature type="compositionally biased region" description="Pro residues" evidence="8">
    <location>
        <begin position="274"/>
        <end position="284"/>
    </location>
</feature>
<reference evidence="10" key="1">
    <citation type="submission" date="2025-08" db="UniProtKB">
        <authorList>
            <consortium name="Ensembl"/>
        </authorList>
    </citation>
    <scope>IDENTIFICATION</scope>
</reference>
<feature type="compositionally biased region" description="Basic and acidic residues" evidence="8">
    <location>
        <begin position="332"/>
        <end position="349"/>
    </location>
</feature>
<evidence type="ECO:0000256" key="6">
    <source>
        <dbReference type="ARBA" id="ARBA00023212"/>
    </source>
</evidence>
<evidence type="ECO:0000256" key="3">
    <source>
        <dbReference type="ARBA" id="ARBA00022553"/>
    </source>
</evidence>
<feature type="coiled-coil region" evidence="7">
    <location>
        <begin position="876"/>
        <end position="1174"/>
    </location>
</feature>
<evidence type="ECO:0000256" key="5">
    <source>
        <dbReference type="ARBA" id="ARBA00023203"/>
    </source>
</evidence>
<keyword evidence="5" id="KW-0009">Actin-binding</keyword>
<dbReference type="SMART" id="SM00233">
    <property type="entry name" value="PH"/>
    <property type="match status" value="2"/>
</dbReference>
<feature type="compositionally biased region" description="Low complexity" evidence="8">
    <location>
        <begin position="318"/>
        <end position="329"/>
    </location>
</feature>
<feature type="region of interest" description="Disordered" evidence="8">
    <location>
        <begin position="596"/>
        <end position="705"/>
    </location>
</feature>
<reference evidence="10" key="2">
    <citation type="submission" date="2025-09" db="UniProtKB">
        <authorList>
            <consortium name="Ensembl"/>
        </authorList>
    </citation>
    <scope>IDENTIFICATION</scope>
</reference>
<evidence type="ECO:0000256" key="8">
    <source>
        <dbReference type="SAM" id="MobiDB-lite"/>
    </source>
</evidence>
<accession>A0A8C3JK39</accession>
<dbReference type="Pfam" id="PF00169">
    <property type="entry name" value="PH"/>
    <property type="match status" value="2"/>
</dbReference>
<keyword evidence="3" id="KW-0597">Phosphoprotein</keyword>
<feature type="region of interest" description="Disordered" evidence="8">
    <location>
        <begin position="150"/>
        <end position="358"/>
    </location>
</feature>
<dbReference type="PANTHER" id="PTHR17271:SF9">
    <property type="entry name" value="MYOSIN PHOSPHATASE RHO-INTERACTING PROTEIN"/>
    <property type="match status" value="1"/>
</dbReference>
<feature type="coiled-coil region" evidence="7">
    <location>
        <begin position="2138"/>
        <end position="2281"/>
    </location>
</feature>
<evidence type="ECO:0000256" key="7">
    <source>
        <dbReference type="SAM" id="Coils"/>
    </source>
</evidence>
<keyword evidence="6" id="KW-0206">Cytoskeleton</keyword>
<evidence type="ECO:0000313" key="10">
    <source>
        <dbReference type="Ensembl" id="ENSCPGP00000008999.1"/>
    </source>
</evidence>
<keyword evidence="11" id="KW-1185">Reference proteome</keyword>
<evidence type="ECO:0000256" key="4">
    <source>
        <dbReference type="ARBA" id="ARBA00023054"/>
    </source>
</evidence>
<feature type="domain" description="PH" evidence="9">
    <location>
        <begin position="498"/>
        <end position="594"/>
    </location>
</feature>
<proteinExistence type="predicted"/>
<dbReference type="PANTHER" id="PTHR17271">
    <property type="entry name" value="PLECKSTRIN HOMOLOGY PH DOMAIN-CONTAINING PROTEIN"/>
    <property type="match status" value="1"/>
</dbReference>
<feature type="region of interest" description="Disordered" evidence="8">
    <location>
        <begin position="1329"/>
        <end position="1370"/>
    </location>
</feature>
<evidence type="ECO:0000259" key="9">
    <source>
        <dbReference type="PROSITE" id="PS50003"/>
    </source>
</evidence>
<dbReference type="GO" id="GO:0051015">
    <property type="term" value="F:actin filament binding"/>
    <property type="evidence" value="ECO:0007669"/>
    <property type="project" value="TreeGrafter"/>
</dbReference>
<dbReference type="Gene3D" id="2.30.29.30">
    <property type="entry name" value="Pleckstrin-homology domain (PH domain)/Phosphotyrosine-binding domain (PTB)"/>
    <property type="match status" value="2"/>
</dbReference>
<name>A0A8C3JK39_9CHAR</name>
<dbReference type="CDD" id="cd13275">
    <property type="entry name" value="PH_M-RIP"/>
    <property type="match status" value="1"/>
</dbReference>
<dbReference type="Ensembl" id="ENSCPGT00000009877.1">
    <property type="protein sequence ID" value="ENSCPGP00000008999.1"/>
    <property type="gene ID" value="ENSCPGG00000006399.1"/>
</dbReference>
<keyword evidence="4 7" id="KW-0175">Coiled coil</keyword>
<feature type="compositionally biased region" description="Basic and acidic residues" evidence="8">
    <location>
        <begin position="635"/>
        <end position="658"/>
    </location>
</feature>
<dbReference type="FunFam" id="2.30.29.30:FF:000133">
    <property type="entry name" value="myosin phosphatase Rho-interacting protein isoform X1"/>
    <property type="match status" value="1"/>
</dbReference>
<feature type="coiled-coil region" evidence="7">
    <location>
        <begin position="792"/>
        <end position="819"/>
    </location>
</feature>
<feature type="coiled-coil region" evidence="7">
    <location>
        <begin position="2312"/>
        <end position="2378"/>
    </location>
</feature>
<feature type="compositionally biased region" description="Basic and acidic residues" evidence="8">
    <location>
        <begin position="229"/>
        <end position="253"/>
    </location>
</feature>
<dbReference type="SUPFAM" id="SSF50729">
    <property type="entry name" value="PH domain-like"/>
    <property type="match status" value="2"/>
</dbReference>
<feature type="coiled-coil region" evidence="7">
    <location>
        <begin position="1912"/>
        <end position="1982"/>
    </location>
</feature>
<dbReference type="InterPro" id="IPR039597">
    <property type="entry name" value="M-RIP_PH"/>
</dbReference>
<feature type="region of interest" description="Disordered" evidence="8">
    <location>
        <begin position="1268"/>
        <end position="1287"/>
    </location>
</feature>
<feature type="coiled-coil region" evidence="7">
    <location>
        <begin position="2020"/>
        <end position="2047"/>
    </location>
</feature>
<feature type="domain" description="PH" evidence="9">
    <location>
        <begin position="40"/>
        <end position="147"/>
    </location>
</feature>
<organism evidence="10 11">
    <name type="scientific">Calidris pygmaea</name>
    <name type="common">Spoon-billed sandpiper</name>
    <dbReference type="NCBI Taxonomy" id="425635"/>
    <lineage>
        <taxon>Eukaryota</taxon>
        <taxon>Metazoa</taxon>
        <taxon>Chordata</taxon>
        <taxon>Craniata</taxon>
        <taxon>Vertebrata</taxon>
        <taxon>Euteleostomi</taxon>
        <taxon>Archelosauria</taxon>
        <taxon>Archosauria</taxon>
        <taxon>Dinosauria</taxon>
        <taxon>Saurischia</taxon>
        <taxon>Theropoda</taxon>
        <taxon>Coelurosauria</taxon>
        <taxon>Aves</taxon>
        <taxon>Neognathae</taxon>
        <taxon>Neoaves</taxon>
        <taxon>Charadriiformes</taxon>
        <taxon>Scolopacidae</taxon>
        <taxon>Calidris</taxon>
    </lineage>
</organism>
<keyword evidence="2" id="KW-0963">Cytoplasm</keyword>
<comment type="subcellular location">
    <subcellularLocation>
        <location evidence="1">Cytoplasm</location>
        <location evidence="1">Cytoskeleton</location>
    </subcellularLocation>
</comment>
<feature type="compositionally biased region" description="Polar residues" evidence="8">
    <location>
        <begin position="287"/>
        <end position="300"/>
    </location>
</feature>
<protein>
    <submittedName>
        <fullName evidence="10">Myosin phosphatase Rho interacting protein</fullName>
    </submittedName>
</protein>
<sequence>MAPYLIYSGTRGSDKSPLHHSEEMLWLLPGAEEAPMWEAKPIYGGWLLLAPEGTDFDNPVHRSRKWQRRFFILYEHGLLRYALDEMPTTLPQGTINMNQCTDVVDGESRTGQKFSLCILTPEKEHFIRAENKEIISGWLEMLIVYPRTNKQNQKKKRKVEPPTPQEPGPAKMAVTSSNIPSAEKVPATKSTLWQEEMRGKDQTDGGSGISPAPSPVQGQAGAASSLKDPVLESKEEESSMNGDRIDCGRKTRVESGYFSLEKTKQDSKLEEQQLPPPPSPPSPSTPNNRYSYPKSPSQEHAQPFPSPGTRSGDRMVHSFSLNSLDSKSSCPMHKDSGSRDVERGAEKSGRPLSFKASRQYTTLADVPKAIRISNREAFQVERKRLERRTRARSPGREEVARLFGNERRRSQVIEKFEALDIENAEHMETNVSAGAALSSETRQGRSEKRVFPRKRDFTCEGAAVGSILDVSASPLSPHRRAKSLDRRSTESSMTPDLLNFKKGWLTKQYEDGQWKKHWFVLTDQSLRYYRDSVAEEAADLDGEIDLSTCYDVTEYPVQRNYGFQIHTKEGEFTLSAMTSGIRRNWIQTIMKHVRPTTAPDVTSSLPEEKSKTSSSFETGPKPSEKPDAEQAELDPEQKRSRARERRREGRSKTFDWAEFRPIQQALAQERANAADSSKGGSAAFPRDTGATDADPGELERERARRREERRKRFEMIDAVDGAGSEEALRMEVDRILPVPTDIKPQNVHVEIEQRWHQVETTPLREEKQIPIAPLHLAHAEDRDEGLTKQHLTTLLEKELEQKQKEALELLEQNRHLQDQLKVALGREQSAREGYVLQTEVAASPSGAWQRLHKVNQDLQSELEAQCQRQELINQQIQSLKRSYAEAKDVIRHHEAEIQSLQARLSNAAAELSIKEQTLAKLKNDLRSEKEKAKEQLEEWQHSEAALGSQLKASEQKLKNAEALLLEKTQELRDLEMQQALQRDHQKEVQRLQDRIADLSRQLNASEQTRILMEEKLQKNYEALLESCEREKQVLLRSLKEVEDKANEYENQLQNTEQQMEILQKEKLSAKFEGSELVHQLEEQLVMKEASIQKLAEHIKELERERDQIKCRFHELMNQVAESDNEVAKLQAKLKMEETNYHNLEQSFEEVSDQFQGVQKVLKEKEEELRHVKEMHLRIVEKKDQDLSEALVKMVALDSSLEETKVKLKAKEEALKKLASVGTGPCAEEVEDLGSNLEADESHPSQLGQPLQTQDVLPALTYALKEEEEDEVLETSQRQAEEFGSPSKAVELQDQELVQKALAKPDVGIMGAKRQRIRFSSIQCQKYIHPDGSEKNWTSSTSSDTSQDRSLSEESMSSEPALGYPSSGTSDSETYLSIIHSLETKLYITEEKLKDVTMKLESQHGHNQETLIALHHQWASTESQLREQLQTSLSQVSALISQLESERQEKFKLIENHVSELGGFQMKNDQALTCLEKCREQLRSLPRSDKEKEGDLFLVTLSSMETTLSSAIQALRGAPVPSEYQQSESLITESPAPEGGFLGEEEHVSKEQRAEMFDASQLRWLSERVAFEASLINQIAESLKNASSEISQLLREIQGTAEVVLLEPANVSHTAVDLANVLSKKLLLEGEFWSQVEELRVHLSTREGEAEGKTETTGLGFSPCFLSSVADATLIKAELGFVAQKMRESFHQRLKTIEEDLHNTKTALQQHKCMLEEIIKAYRTPDFDRVMHQISEALEIQKDASERTQISWDGSRLQMVPCQELTKGEEAGSLSDRSSEALVSIQEDLAQQLKDKSNVLREISVALLSLPPEEAMRDCQKLLKISQSLSYHSCMGDLERYSSLLVQDAIVQAQVCYAACKVRLEYERELKSYKESLQSMDVLCQERVKTVSLLRDEYEDLLRKQQGEYGEVIAMLERENADLKAKVSQLDSQRRLLEEEEQRHSKSLSELQGRYEEEIRNVIEQLNRTEDALKAERTEGLNQLDAIVRDKQNMERYHLEQMQMLEDKFQAKIKELQVIHGEELQALQEHYSQNLQRLQETLDEYQRQHPEVSPAAGPGGGDTWAAGETDGTGQGPGSDPDSMHGLRERIQELEAQMNVMRDELENKHLEGNASTLREKYQKDFENLKATCERGFAAMEETHQKKIEDLQRQHQRELEKLREEKDRLLAEETAATISAIEAMKNAHREELERELEKSQRSQISSVNADIEALRRQYLEELQSVQRELEVLSEQYSQKCLENAHLAQALEAERQALRQCQRENQELNAHNQELNNRLAAEITRLRTLLTGEGGGEAAGSPLTQGKDAYELEVLLRVKESEIQYLKQEISSLKDELQTALRDKKYASDKYKDIYTELSIVKAKADCDISRLKEQLKAATEAQGEKSPVNTTVSGYGQSSSSNHGFPELTRASWCPSPCAIRGLSGAFLPFDAASHPCSLQTVSQEMAGTRQPSIALLWQFLLPVPRTGSWWAFKAFWHSALGKNLMLHMVQGSRDLQESPLLLELGSSGHFPGLGGQKSPALLLAGSLWAPR</sequence>
<evidence type="ECO:0000256" key="1">
    <source>
        <dbReference type="ARBA" id="ARBA00004245"/>
    </source>
</evidence>
<feature type="compositionally biased region" description="Basic and acidic residues" evidence="8">
    <location>
        <begin position="261"/>
        <end position="271"/>
    </location>
</feature>
<dbReference type="InterPro" id="IPR052223">
    <property type="entry name" value="Actin_Cytoskeleton_Reg"/>
</dbReference>
<feature type="region of interest" description="Disordered" evidence="8">
    <location>
        <begin position="2047"/>
        <end position="2083"/>
    </location>
</feature>
<dbReference type="PROSITE" id="PS50003">
    <property type="entry name" value="PH_DOMAIN"/>
    <property type="match status" value="2"/>
</dbReference>